<dbReference type="SUPFAM" id="SSF51735">
    <property type="entry name" value="NAD(P)-binding Rossmann-fold domains"/>
    <property type="match status" value="1"/>
</dbReference>
<evidence type="ECO:0000313" key="4">
    <source>
        <dbReference type="EMBL" id="ORB00352.1"/>
    </source>
</evidence>
<dbReference type="Proteomes" id="UP000192320">
    <property type="component" value="Unassembled WGS sequence"/>
</dbReference>
<dbReference type="InterPro" id="IPR036291">
    <property type="entry name" value="NAD(P)-bd_dom_sf"/>
</dbReference>
<dbReference type="Gene3D" id="3.40.50.720">
    <property type="entry name" value="NAD(P)-binding Rossmann-like Domain"/>
    <property type="match status" value="1"/>
</dbReference>
<dbReference type="GO" id="GO:0016491">
    <property type="term" value="F:oxidoreductase activity"/>
    <property type="evidence" value="ECO:0007669"/>
    <property type="project" value="UniProtKB-KW"/>
</dbReference>
<sequence length="233" mass="23648">MVAVQGKVAVVTGGRRGLGAALVDELLARGASKVYSTARTTFTDERPQVVPVALEVGSPESVTALAEAAGDAELVFNNAGVLLPDALLTGSFDRITETFDVNVFGPLRLARAFAPILAANGGGALVNMHSVLSWMAGSGAYGASKAAAWSVTNSLRAELAAQHTQVVGVHAGFIDTDMVADMSGPKVTPAAVAQSILDGVESGAAEVLADDISVSVKAALSGPVENLHFALSH</sequence>
<comment type="similarity">
    <text evidence="1 3">Belongs to the short-chain dehydrogenases/reductases (SDR) family.</text>
</comment>
<gene>
    <name evidence="4" type="ORF">BST33_11875</name>
</gene>
<protein>
    <submittedName>
        <fullName evidence="4">Short-chain dehydrogenase</fullName>
    </submittedName>
</protein>
<reference evidence="4 5" key="1">
    <citation type="submission" date="2017-02" db="EMBL/GenBank/DDBJ databases">
        <title>The new phylogeny of genus Mycobacterium.</title>
        <authorList>
            <person name="Tortoli E."/>
            <person name="Trovato A."/>
            <person name="Cirillo D.M."/>
        </authorList>
    </citation>
    <scope>NUCLEOTIDE SEQUENCE [LARGE SCALE GENOMIC DNA]</scope>
    <source>
        <strain evidence="4 5">DSM 45633</strain>
    </source>
</reference>
<dbReference type="NCBIfam" id="NF006119">
    <property type="entry name" value="PRK08264.1-5"/>
    <property type="match status" value="1"/>
</dbReference>
<dbReference type="EMBL" id="MVHZ01000011">
    <property type="protein sequence ID" value="ORB00352.1"/>
    <property type="molecule type" value="Genomic_DNA"/>
</dbReference>
<dbReference type="Pfam" id="PF00106">
    <property type="entry name" value="adh_short"/>
    <property type="match status" value="1"/>
</dbReference>
<comment type="caution">
    <text evidence="4">The sequence shown here is derived from an EMBL/GenBank/DDBJ whole genome shotgun (WGS) entry which is preliminary data.</text>
</comment>
<evidence type="ECO:0000256" key="1">
    <source>
        <dbReference type="ARBA" id="ARBA00006484"/>
    </source>
</evidence>
<evidence type="ECO:0000256" key="2">
    <source>
        <dbReference type="ARBA" id="ARBA00023002"/>
    </source>
</evidence>
<keyword evidence="2" id="KW-0560">Oxidoreductase</keyword>
<dbReference type="PRINTS" id="PR00080">
    <property type="entry name" value="SDRFAMILY"/>
</dbReference>
<dbReference type="PANTHER" id="PTHR44169">
    <property type="entry name" value="NADPH-DEPENDENT 1-ACYLDIHYDROXYACETONE PHOSPHATE REDUCTASE"/>
    <property type="match status" value="1"/>
</dbReference>
<dbReference type="AlphaFoldDB" id="A0A7I7R6L2"/>
<evidence type="ECO:0000313" key="5">
    <source>
        <dbReference type="Proteomes" id="UP000192320"/>
    </source>
</evidence>
<accession>A0A7I7R6L2</accession>
<dbReference type="InterPro" id="IPR002347">
    <property type="entry name" value="SDR_fam"/>
</dbReference>
<dbReference type="PRINTS" id="PR00081">
    <property type="entry name" value="GDHRDH"/>
</dbReference>
<keyword evidence="5" id="KW-1185">Reference proteome</keyword>
<organism evidence="4 5">
    <name type="scientific">Mycolicibacter minnesotensis</name>
    <dbReference type="NCBI Taxonomy" id="1118379"/>
    <lineage>
        <taxon>Bacteria</taxon>
        <taxon>Bacillati</taxon>
        <taxon>Actinomycetota</taxon>
        <taxon>Actinomycetes</taxon>
        <taxon>Mycobacteriales</taxon>
        <taxon>Mycobacteriaceae</taxon>
        <taxon>Mycolicibacter</taxon>
    </lineage>
</organism>
<dbReference type="RefSeq" id="WP_083026280.1">
    <property type="nucleotide sequence ID" value="NZ_AP022589.1"/>
</dbReference>
<dbReference type="OrthoDB" id="3212478at2"/>
<proteinExistence type="inferred from homology"/>
<evidence type="ECO:0000256" key="3">
    <source>
        <dbReference type="RuleBase" id="RU000363"/>
    </source>
</evidence>
<dbReference type="PANTHER" id="PTHR44169:SF6">
    <property type="entry name" value="NADPH-DEPENDENT 1-ACYLDIHYDROXYACETONE PHOSPHATE REDUCTASE"/>
    <property type="match status" value="1"/>
</dbReference>
<name>A0A7I7R6L2_9MYCO</name>